<dbReference type="AlphaFoldDB" id="A0A5A4PY29"/>
<accession>A0A5A4PY29</accession>
<dbReference type="EMBL" id="LC424932">
    <property type="protein sequence ID" value="BBG43633.1"/>
    <property type="molecule type" value="mRNA"/>
</dbReference>
<feature type="signal peptide" evidence="1">
    <location>
        <begin position="1"/>
        <end position="19"/>
    </location>
</feature>
<evidence type="ECO:0000256" key="1">
    <source>
        <dbReference type="SAM" id="SignalP"/>
    </source>
</evidence>
<name>A0A5A4PY29_9ANNE</name>
<reference evidence="2" key="1">
    <citation type="journal article" date="2019" name="Sci. Rep.">
        <title>Luciferase gene of a Caribbean fireworm (Syllidae) from Puerto Rico.</title>
        <authorList>
            <person name="Mitani Y."/>
            <person name="Yasuno R."/>
            <person name="Futahashi R."/>
            <person name="Oakley T.H."/>
            <person name="Ohmiya Y."/>
        </authorList>
    </citation>
    <scope>NUCLEOTIDE SEQUENCE</scope>
</reference>
<organism evidence="2">
    <name type="scientific">Odontosyllis octodentata</name>
    <dbReference type="NCBI Taxonomy" id="2336528"/>
    <lineage>
        <taxon>Eukaryota</taxon>
        <taxon>Metazoa</taxon>
        <taxon>Spiralia</taxon>
        <taxon>Lophotrochozoa</taxon>
        <taxon>Annelida</taxon>
        <taxon>Polychaeta</taxon>
        <taxon>Errantia</taxon>
        <taxon>Phyllodocida</taxon>
        <taxon>Syllidae</taxon>
        <taxon>Odontosyllis</taxon>
    </lineage>
</organism>
<sequence>MKLLMFVSILCCTISLSLGLKVGVNVGVKSSVKATQRQCRRLVPSWSEIDCTPYKTRVYADLDAVWDGNSMKVTAEWQRQNYPTPSFSDRDKLLQYCLYRECRVNQAMVDYMNIHGYPHYCMTKTPEAWLNDQYWTRCKLRLNKTGEMTAQEYSAHFCFKVYHQTEPDVHCPILTQILSPYHPTVQQVQKSKEVFTNDAEPESEQWWVAVMRDINKHSVDENNIPIFHYGWIINMDENDYKNMVPLWSPYQGPTVPTRRDFPRIANAVKNNQGYITLGDYRNFNCLVGTYGSLRCEEFGVLSFNPKETIVLIPTLNYVLMAMTQHQDKVHRLEYAVWREAEAIKYHEYSKSSAKSHFGASLGFSIGRE</sequence>
<protein>
    <submittedName>
        <fullName evidence="2">Luciferase 5</fullName>
    </submittedName>
</protein>
<proteinExistence type="evidence at transcript level"/>
<evidence type="ECO:0000313" key="2">
    <source>
        <dbReference type="EMBL" id="BBG43633.1"/>
    </source>
</evidence>
<feature type="chain" id="PRO_5022854806" evidence="1">
    <location>
        <begin position="20"/>
        <end position="368"/>
    </location>
</feature>
<gene>
    <name evidence="2" type="primary">Luc5</name>
</gene>
<keyword evidence="1" id="KW-0732">Signal</keyword>